<feature type="region of interest" description="Disordered" evidence="1">
    <location>
        <begin position="122"/>
        <end position="180"/>
    </location>
</feature>
<name>A0ABQ7A5J7_BRACR</name>
<sequence length="180" mass="19811">MRPFISSHFPYCTYAVSPFALTYGALPCHLDRAMGCSTCPTPDATVSVEPVVVIDAGSSTPSPLTRVTERSTRESTWEGSRGVEYPLARARRIIAVRRGEGDAGDPHLPLPALPKFLLRSHAGEAARDHSPARTKKEHRRRSNAGRMTWVGVDRLNPRHEEKESIASRGTEPRGIAYPRA</sequence>
<organism evidence="2 3">
    <name type="scientific">Brassica cretica</name>
    <name type="common">Mustard</name>
    <dbReference type="NCBI Taxonomy" id="69181"/>
    <lineage>
        <taxon>Eukaryota</taxon>
        <taxon>Viridiplantae</taxon>
        <taxon>Streptophyta</taxon>
        <taxon>Embryophyta</taxon>
        <taxon>Tracheophyta</taxon>
        <taxon>Spermatophyta</taxon>
        <taxon>Magnoliopsida</taxon>
        <taxon>eudicotyledons</taxon>
        <taxon>Gunneridae</taxon>
        <taxon>Pentapetalae</taxon>
        <taxon>rosids</taxon>
        <taxon>malvids</taxon>
        <taxon>Brassicales</taxon>
        <taxon>Brassicaceae</taxon>
        <taxon>Brassiceae</taxon>
        <taxon>Brassica</taxon>
    </lineage>
</organism>
<dbReference type="EMBL" id="QGKV02002055">
    <property type="protein sequence ID" value="KAF3492952.1"/>
    <property type="molecule type" value="Genomic_DNA"/>
</dbReference>
<comment type="caution">
    <text evidence="2">The sequence shown here is derived from an EMBL/GenBank/DDBJ whole genome shotgun (WGS) entry which is preliminary data.</text>
</comment>
<feature type="compositionally biased region" description="Basic and acidic residues" evidence="1">
    <location>
        <begin position="67"/>
        <end position="76"/>
    </location>
</feature>
<keyword evidence="3" id="KW-1185">Reference proteome</keyword>
<evidence type="ECO:0000313" key="2">
    <source>
        <dbReference type="EMBL" id="KAF3492952.1"/>
    </source>
</evidence>
<reference evidence="2 3" key="1">
    <citation type="journal article" date="2020" name="BMC Genomics">
        <title>Intraspecific diversification of the crop wild relative Brassica cretica Lam. using demographic model selection.</title>
        <authorList>
            <person name="Kioukis A."/>
            <person name="Michalopoulou V.A."/>
            <person name="Briers L."/>
            <person name="Pirintsos S."/>
            <person name="Studholme D.J."/>
            <person name="Pavlidis P."/>
            <person name="Sarris P.F."/>
        </authorList>
    </citation>
    <scope>NUCLEOTIDE SEQUENCE [LARGE SCALE GENOMIC DNA]</scope>
    <source>
        <strain evidence="3">cv. PFS-1207/04</strain>
    </source>
</reference>
<evidence type="ECO:0000256" key="1">
    <source>
        <dbReference type="SAM" id="MobiDB-lite"/>
    </source>
</evidence>
<evidence type="ECO:0000313" key="3">
    <source>
        <dbReference type="Proteomes" id="UP000266723"/>
    </source>
</evidence>
<proteinExistence type="predicted"/>
<feature type="compositionally biased region" description="Basic and acidic residues" evidence="1">
    <location>
        <begin position="155"/>
        <end position="165"/>
    </location>
</feature>
<protein>
    <submittedName>
        <fullName evidence="2">Uncharacterized protein</fullName>
    </submittedName>
</protein>
<gene>
    <name evidence="2" type="ORF">DY000_02056052</name>
</gene>
<dbReference type="Proteomes" id="UP000266723">
    <property type="component" value="Unassembled WGS sequence"/>
</dbReference>
<accession>A0ABQ7A5J7</accession>
<feature type="compositionally biased region" description="Basic and acidic residues" evidence="1">
    <location>
        <begin position="122"/>
        <end position="131"/>
    </location>
</feature>
<feature type="region of interest" description="Disordered" evidence="1">
    <location>
        <begin position="57"/>
        <end position="78"/>
    </location>
</feature>
<feature type="compositionally biased region" description="Basic residues" evidence="1">
    <location>
        <begin position="132"/>
        <end position="143"/>
    </location>
</feature>